<evidence type="ECO:0000313" key="2">
    <source>
        <dbReference type="EMBL" id="ROX33309.1"/>
    </source>
</evidence>
<dbReference type="Proteomes" id="UP000429730">
    <property type="component" value="Unassembled WGS sequence"/>
</dbReference>
<dbReference type="AlphaFoldDB" id="A0A1G1SBL8"/>
<evidence type="ECO:0000313" key="3">
    <source>
        <dbReference type="EMBL" id="RYU32052.1"/>
    </source>
</evidence>
<organism evidence="3 5">
    <name type="scientific">Enterococcus faecalis</name>
    <name type="common">Streptococcus faecalis</name>
    <dbReference type="NCBI Taxonomy" id="1351"/>
    <lineage>
        <taxon>Bacteria</taxon>
        <taxon>Bacillati</taxon>
        <taxon>Bacillota</taxon>
        <taxon>Bacilli</taxon>
        <taxon>Lactobacillales</taxon>
        <taxon>Enterococcaceae</taxon>
        <taxon>Enterococcus</taxon>
    </lineage>
</organism>
<evidence type="ECO:0000313" key="5">
    <source>
        <dbReference type="Proteomes" id="UP000292223"/>
    </source>
</evidence>
<protein>
    <submittedName>
        <fullName evidence="3">Uncharacterized protein</fullName>
    </submittedName>
</protein>
<reference evidence="2 4" key="1">
    <citation type="submission" date="2018-10" db="EMBL/GenBank/DDBJ databases">
        <title>Genotypes and phenotypes of Enterococci isolated from broiler chickens.</title>
        <authorList>
            <person name="Muhammad A.R."/>
            <person name="Diarra M.S."/>
        </authorList>
    </citation>
    <scope>NUCLEOTIDE SEQUENCE [LARGE SCALE GENOMIC DNA]</scope>
    <source>
        <strain evidence="2 4">LIT2 A36'</strain>
    </source>
</reference>
<evidence type="ECO:0000313" key="6">
    <source>
        <dbReference type="Proteomes" id="UP000429730"/>
    </source>
</evidence>
<comment type="caution">
    <text evidence="3">The sequence shown here is derived from an EMBL/GenBank/DDBJ whole genome shotgun (WGS) entry which is preliminary data.</text>
</comment>
<dbReference type="Proteomes" id="UP000292223">
    <property type="component" value="Unassembled WGS sequence"/>
</dbReference>
<name>A0A1G1SBL8_ENTFL</name>
<proteinExistence type="predicted"/>
<sequence length="75" mass="8868">MTLPSLLAMITLASTMVYCEQSSNGAQKDWLSCILFERFLFLESREIEWKKCTAVRMKRTRIYLLNQKIYDVILN</sequence>
<reference evidence="1 6" key="3">
    <citation type="submission" date="2019-04" db="EMBL/GenBank/DDBJ databases">
        <title>Step-wise assembly of the neonatal virome modulated by breast feeding.</title>
        <authorList>
            <person name="Liang G."/>
            <person name="Bushman F."/>
        </authorList>
    </citation>
    <scope>NUCLEOTIDE SEQUENCE [LARGE SCALE GENOMIC DNA]</scope>
    <source>
        <strain evidence="1 6">E3754</strain>
    </source>
</reference>
<reference evidence="3 5" key="2">
    <citation type="submission" date="2019-02" db="EMBL/GenBank/DDBJ databases">
        <title>From farm to fork: dissemination of Tn554::fexA-optrA in linezolid-resistant Enterococcus faecalis clones from chicken feces and meat in Tunisia.</title>
        <authorList>
            <person name="Tedim A.P."/>
            <person name="Elghaieb H."/>
            <person name="Abbassi M.S."/>
            <person name="Novais C."/>
            <person name="Hassen A."/>
            <person name="Peixe L."/>
            <person name="Freitas A.R."/>
        </authorList>
    </citation>
    <scope>NUCLEOTIDE SEQUENCE [LARGE SCALE GENOMIC DNA]</scope>
    <source>
        <strain evidence="3 5">728T</strain>
    </source>
</reference>
<dbReference type="EMBL" id="SEWT01000006">
    <property type="protein sequence ID" value="RYU32052.1"/>
    <property type="molecule type" value="Genomic_DNA"/>
</dbReference>
<evidence type="ECO:0000313" key="1">
    <source>
        <dbReference type="EMBL" id="MXS52741.1"/>
    </source>
</evidence>
<dbReference type="EMBL" id="RKMZ01000004">
    <property type="protein sequence ID" value="ROX33309.1"/>
    <property type="molecule type" value="Genomic_DNA"/>
</dbReference>
<gene>
    <name evidence="2" type="ORF">EGW16_08580</name>
    <name evidence="3" type="ORF">EU507_10150</name>
    <name evidence="1" type="ORF">GTI81_08455</name>
</gene>
<dbReference type="EMBL" id="WVTJ01000013">
    <property type="protein sequence ID" value="MXS52741.1"/>
    <property type="molecule type" value="Genomic_DNA"/>
</dbReference>
<dbReference type="Proteomes" id="UP000281488">
    <property type="component" value="Unassembled WGS sequence"/>
</dbReference>
<evidence type="ECO:0000313" key="4">
    <source>
        <dbReference type="Proteomes" id="UP000281488"/>
    </source>
</evidence>
<accession>A0A1G1SBL8</accession>